<dbReference type="EMBL" id="JAEKMH010000002">
    <property type="protein sequence ID" value="MBJ3784614.1"/>
    <property type="molecule type" value="Genomic_DNA"/>
</dbReference>
<keyword evidence="2" id="KW-1185">Reference proteome</keyword>
<dbReference type="InterPro" id="IPR009297">
    <property type="entry name" value="DUF952"/>
</dbReference>
<sequence length="119" mass="12836">MSDLPRLIYKIATGASLAPARLAGHYAGMPIDLADGYMHFSTAAQLPETLRLHFKDQADLVLLAVPTAPLGDSLVWEPSRGGQLFPHLYGGPLDLGLVEWEAETSVDAEGHCDLPETVR</sequence>
<comment type="caution">
    <text evidence="1">The sequence shown here is derived from an EMBL/GenBank/DDBJ whole genome shotgun (WGS) entry which is preliminary data.</text>
</comment>
<dbReference type="PANTHER" id="PTHR34129:SF1">
    <property type="entry name" value="DUF952 DOMAIN-CONTAINING PROTEIN"/>
    <property type="match status" value="1"/>
</dbReference>
<dbReference type="Proteomes" id="UP000602124">
    <property type="component" value="Unassembled WGS sequence"/>
</dbReference>
<evidence type="ECO:0000313" key="1">
    <source>
        <dbReference type="EMBL" id="MBJ3784614.1"/>
    </source>
</evidence>
<proteinExistence type="predicted"/>
<protein>
    <submittedName>
        <fullName evidence="1">DUF952 domain-containing protein</fullName>
    </submittedName>
</protein>
<dbReference type="Gene3D" id="3.20.170.20">
    <property type="entry name" value="Protein of unknown function DUF952"/>
    <property type="match status" value="1"/>
</dbReference>
<dbReference type="PANTHER" id="PTHR34129">
    <property type="entry name" value="BLR1139 PROTEIN"/>
    <property type="match status" value="1"/>
</dbReference>
<gene>
    <name evidence="1" type="ORF">JEQ47_07785</name>
</gene>
<reference evidence="1" key="1">
    <citation type="submission" date="2020-12" db="EMBL/GenBank/DDBJ databases">
        <title>Devosia sp. MSA67 isolated from Mo River.</title>
        <authorList>
            <person name="Ma F."/>
            <person name="Zi Z."/>
        </authorList>
    </citation>
    <scope>NUCLEOTIDE SEQUENCE</scope>
    <source>
        <strain evidence="1">MSA67</strain>
    </source>
</reference>
<organism evidence="1 2">
    <name type="scientific">Devosia sediminis</name>
    <dbReference type="NCBI Taxonomy" id="2798801"/>
    <lineage>
        <taxon>Bacteria</taxon>
        <taxon>Pseudomonadati</taxon>
        <taxon>Pseudomonadota</taxon>
        <taxon>Alphaproteobacteria</taxon>
        <taxon>Hyphomicrobiales</taxon>
        <taxon>Devosiaceae</taxon>
        <taxon>Devosia</taxon>
    </lineage>
</organism>
<dbReference type="AlphaFoldDB" id="A0A934IPU2"/>
<dbReference type="SUPFAM" id="SSF56399">
    <property type="entry name" value="ADP-ribosylation"/>
    <property type="match status" value="1"/>
</dbReference>
<evidence type="ECO:0000313" key="2">
    <source>
        <dbReference type="Proteomes" id="UP000602124"/>
    </source>
</evidence>
<accession>A0A934IPU2</accession>
<dbReference type="RefSeq" id="WP_198875853.1">
    <property type="nucleotide sequence ID" value="NZ_JAEKMH010000002.1"/>
</dbReference>
<name>A0A934IPU2_9HYPH</name>
<dbReference type="Pfam" id="PF06108">
    <property type="entry name" value="DUF952"/>
    <property type="match status" value="1"/>
</dbReference>